<dbReference type="SUPFAM" id="SSF46785">
    <property type="entry name" value="Winged helix' DNA-binding domain"/>
    <property type="match status" value="1"/>
</dbReference>
<reference evidence="2 3" key="1">
    <citation type="submission" date="2019-10" db="EMBL/GenBank/DDBJ databases">
        <title>Glycomyces albidus sp. nov., a novel actinomycete isolated from rhizosphere soil of wheat (Triticum aestivum L.).</title>
        <authorList>
            <person name="Qian L."/>
        </authorList>
    </citation>
    <scope>NUCLEOTIDE SEQUENCE [LARGE SCALE GENOMIC DNA]</scope>
    <source>
        <strain evidence="2 3">NEAU-7082</strain>
    </source>
</reference>
<dbReference type="SMART" id="SM00347">
    <property type="entry name" value="HTH_MARR"/>
    <property type="match status" value="1"/>
</dbReference>
<dbReference type="PRINTS" id="PR00598">
    <property type="entry name" value="HTHMARR"/>
</dbReference>
<evidence type="ECO:0000313" key="3">
    <source>
        <dbReference type="Proteomes" id="UP000477750"/>
    </source>
</evidence>
<sequence>MTKQGTPLTATLTFGLGTLGAVVTDRFAAAIAPHDLKPKQVGVLAILAAGAADSQVQIAKLMGVAPSLIVALVDRLEALGAVTRRRDPDDRRRQVLALTDAGTSLLETCGQLAAAIDAELTADLDATEEAVLRRVVARLSPLPRH</sequence>
<dbReference type="InterPro" id="IPR039422">
    <property type="entry name" value="MarR/SlyA-like"/>
</dbReference>
<dbReference type="InterPro" id="IPR036390">
    <property type="entry name" value="WH_DNA-bd_sf"/>
</dbReference>
<gene>
    <name evidence="2" type="ORF">GFD30_04035</name>
</gene>
<keyword evidence="3" id="KW-1185">Reference proteome</keyword>
<dbReference type="EMBL" id="WIAO01000003">
    <property type="protein sequence ID" value="MQM24755.1"/>
    <property type="molecule type" value="Genomic_DNA"/>
</dbReference>
<dbReference type="Proteomes" id="UP000477750">
    <property type="component" value="Unassembled WGS sequence"/>
</dbReference>
<name>A0A6L5G553_9ACTN</name>
<dbReference type="Pfam" id="PF12802">
    <property type="entry name" value="MarR_2"/>
    <property type="match status" value="1"/>
</dbReference>
<dbReference type="PROSITE" id="PS50995">
    <property type="entry name" value="HTH_MARR_2"/>
    <property type="match status" value="1"/>
</dbReference>
<feature type="domain" description="HTH marR-type" evidence="1">
    <location>
        <begin position="9"/>
        <end position="141"/>
    </location>
</feature>
<dbReference type="InterPro" id="IPR000835">
    <property type="entry name" value="HTH_MarR-typ"/>
</dbReference>
<protein>
    <submittedName>
        <fullName evidence="2">MarR family transcriptional regulator</fullName>
    </submittedName>
</protein>
<dbReference type="InterPro" id="IPR036388">
    <property type="entry name" value="WH-like_DNA-bd_sf"/>
</dbReference>
<evidence type="ECO:0000259" key="1">
    <source>
        <dbReference type="PROSITE" id="PS50995"/>
    </source>
</evidence>
<comment type="caution">
    <text evidence="2">The sequence shown here is derived from an EMBL/GenBank/DDBJ whole genome shotgun (WGS) entry which is preliminary data.</text>
</comment>
<proteinExistence type="predicted"/>
<dbReference type="PANTHER" id="PTHR33164">
    <property type="entry name" value="TRANSCRIPTIONAL REGULATOR, MARR FAMILY"/>
    <property type="match status" value="1"/>
</dbReference>
<dbReference type="PANTHER" id="PTHR33164:SF43">
    <property type="entry name" value="HTH-TYPE TRANSCRIPTIONAL REPRESSOR YETL"/>
    <property type="match status" value="1"/>
</dbReference>
<dbReference type="RefSeq" id="WP_153023942.1">
    <property type="nucleotide sequence ID" value="NZ_WIAO01000003.1"/>
</dbReference>
<dbReference type="GO" id="GO:0006950">
    <property type="term" value="P:response to stress"/>
    <property type="evidence" value="ECO:0007669"/>
    <property type="project" value="TreeGrafter"/>
</dbReference>
<dbReference type="GO" id="GO:0003700">
    <property type="term" value="F:DNA-binding transcription factor activity"/>
    <property type="evidence" value="ECO:0007669"/>
    <property type="project" value="InterPro"/>
</dbReference>
<organism evidence="2 3">
    <name type="scientific">Glycomyces albidus</name>
    <dbReference type="NCBI Taxonomy" id="2656774"/>
    <lineage>
        <taxon>Bacteria</taxon>
        <taxon>Bacillati</taxon>
        <taxon>Actinomycetota</taxon>
        <taxon>Actinomycetes</taxon>
        <taxon>Glycomycetales</taxon>
        <taxon>Glycomycetaceae</taxon>
        <taxon>Glycomyces</taxon>
    </lineage>
</organism>
<dbReference type="AlphaFoldDB" id="A0A6L5G553"/>
<dbReference type="Gene3D" id="1.10.10.10">
    <property type="entry name" value="Winged helix-like DNA-binding domain superfamily/Winged helix DNA-binding domain"/>
    <property type="match status" value="1"/>
</dbReference>
<accession>A0A6L5G553</accession>
<evidence type="ECO:0000313" key="2">
    <source>
        <dbReference type="EMBL" id="MQM24755.1"/>
    </source>
</evidence>